<comment type="similarity">
    <text evidence="3 11">Belongs to the FliG family.</text>
</comment>
<dbReference type="RefSeq" id="WP_011813307.1">
    <property type="nucleotide sequence ID" value="NC_008789.1"/>
</dbReference>
<dbReference type="Pfam" id="PF14842">
    <property type="entry name" value="FliG_N"/>
    <property type="match status" value="1"/>
</dbReference>
<name>A1WUC2_HALHL</name>
<feature type="domain" description="Flagellar motor switch protein FliG middle" evidence="13">
    <location>
        <begin position="112"/>
        <end position="184"/>
    </location>
</feature>
<organism evidence="15 16">
    <name type="scientific">Halorhodospira halophila (strain DSM 244 / SL1)</name>
    <name type="common">Ectothiorhodospira halophila (strain DSM 244 / SL1)</name>
    <dbReference type="NCBI Taxonomy" id="349124"/>
    <lineage>
        <taxon>Bacteria</taxon>
        <taxon>Pseudomonadati</taxon>
        <taxon>Pseudomonadota</taxon>
        <taxon>Gammaproteobacteria</taxon>
        <taxon>Chromatiales</taxon>
        <taxon>Ectothiorhodospiraceae</taxon>
        <taxon>Halorhodospira</taxon>
    </lineage>
</organism>
<comment type="subcellular location">
    <subcellularLocation>
        <location evidence="1 11">Bacterial flagellum basal body</location>
    </subcellularLocation>
    <subcellularLocation>
        <location evidence="2 11">Cell inner membrane</location>
        <topology evidence="2 11">Peripheral membrane protein</topology>
        <orientation evidence="2 11">Cytoplasmic side</orientation>
    </subcellularLocation>
</comment>
<sequence length="329" mass="36367">MMKGTDRAAVLMLTLGEDAAAEIMRYLGPREVQKLGLGMTQIGNVSREQVDEVLDEFIQTAAEQTSLGIGSTDFIRSTLVKALGEEKAGSIIDRIVMGGTTRGLDQLKWLDPRTIAEMIRLEHPQIIAIVLSYLEADQAGLVLAEMPERVRHDIVMRVATLEGIQPRALQELDEIMEKQFSGQQRLKSSTIGGLQSAANILNNMDGQTETAILDNVKELDEELADRIQELMFVFEDLKQMDDRSMQQVLREIDTGSLTLALKGASEELQAKFMNNLSRRAGEMLQEDLEAMGPARLSDVEAAQKEVLAVAKRMADEGTINLVSSSDQYV</sequence>
<dbReference type="InterPro" id="IPR000090">
    <property type="entry name" value="Flg_Motor_Flig"/>
</dbReference>
<keyword evidence="15" id="KW-0969">Cilium</keyword>
<evidence type="ECO:0000313" key="16">
    <source>
        <dbReference type="Proteomes" id="UP000000647"/>
    </source>
</evidence>
<dbReference type="Gene3D" id="1.10.220.30">
    <property type="match status" value="3"/>
</dbReference>
<accession>A1WUC2</accession>
<evidence type="ECO:0000256" key="3">
    <source>
        <dbReference type="ARBA" id="ARBA00010299"/>
    </source>
</evidence>
<dbReference type="EMBL" id="CP000544">
    <property type="protein sequence ID" value="ABM61284.1"/>
    <property type="molecule type" value="Genomic_DNA"/>
</dbReference>
<dbReference type="FunFam" id="1.10.220.30:FF:000001">
    <property type="entry name" value="Flagellar motor switch protein FliG"/>
    <property type="match status" value="1"/>
</dbReference>
<keyword evidence="15" id="KW-0966">Cell projection</keyword>
<dbReference type="InterPro" id="IPR032779">
    <property type="entry name" value="FliG_M"/>
</dbReference>
<dbReference type="GO" id="GO:0071973">
    <property type="term" value="P:bacterial-type flagellum-dependent cell motility"/>
    <property type="evidence" value="ECO:0007669"/>
    <property type="project" value="InterPro"/>
</dbReference>
<evidence type="ECO:0000256" key="10">
    <source>
        <dbReference type="ARBA" id="ARBA00025598"/>
    </source>
</evidence>
<keyword evidence="7 11" id="KW-0283">Flagellar rotation</keyword>
<dbReference type="AlphaFoldDB" id="A1WUC2"/>
<feature type="domain" description="Flagellar motor switch protein FliG C-terminal" evidence="12">
    <location>
        <begin position="215"/>
        <end position="321"/>
    </location>
</feature>
<dbReference type="SUPFAM" id="SSF48029">
    <property type="entry name" value="FliG"/>
    <property type="match status" value="2"/>
</dbReference>
<dbReference type="GO" id="GO:0009425">
    <property type="term" value="C:bacterial-type flagellum basal body"/>
    <property type="evidence" value="ECO:0007669"/>
    <property type="project" value="UniProtKB-SubCell"/>
</dbReference>
<protein>
    <recommendedName>
        <fullName evidence="4 11">Flagellar motor switch protein FliG</fullName>
    </recommendedName>
</protein>
<reference evidence="15 16" key="2">
    <citation type="journal article" date="2013" name="Stand. Genomic Sci.">
        <title>Complete genome sequence of Halorhodospira halophila SL1.</title>
        <authorList>
            <person name="Challacombe J.F."/>
            <person name="Majid S."/>
            <person name="Deole R."/>
            <person name="Brettin T.S."/>
            <person name="Bruce D."/>
            <person name="Delano S.F."/>
            <person name="Detter J.C."/>
            <person name="Gleasner C.D."/>
            <person name="Han C.S."/>
            <person name="Misra M."/>
            <person name="Reitenga K.G."/>
            <person name="Mikhailova N."/>
            <person name="Woyke T."/>
            <person name="Pitluck S."/>
            <person name="Nolan M."/>
            <person name="Land M.L."/>
            <person name="Saunders E."/>
            <person name="Tapia R."/>
            <person name="Lapidus A."/>
            <person name="Ivanova N."/>
            <person name="Hoff W.D."/>
        </authorList>
    </citation>
    <scope>NUCLEOTIDE SEQUENCE [LARGE SCALE GENOMIC DNA]</scope>
    <source>
        <strain evidence="16">DSM 244 / SL1</strain>
    </source>
</reference>
<dbReference type="Proteomes" id="UP000000647">
    <property type="component" value="Chromosome"/>
</dbReference>
<evidence type="ECO:0000256" key="7">
    <source>
        <dbReference type="ARBA" id="ARBA00022779"/>
    </source>
</evidence>
<keyword evidence="5 11" id="KW-1003">Cell membrane</keyword>
<evidence type="ECO:0000256" key="6">
    <source>
        <dbReference type="ARBA" id="ARBA00022500"/>
    </source>
</evidence>
<dbReference type="NCBIfam" id="TIGR00207">
    <property type="entry name" value="fliG"/>
    <property type="match status" value="1"/>
</dbReference>
<dbReference type="PIRSF" id="PIRSF003161">
    <property type="entry name" value="FliG"/>
    <property type="match status" value="1"/>
</dbReference>
<dbReference type="Pfam" id="PF14841">
    <property type="entry name" value="FliG_M"/>
    <property type="match status" value="1"/>
</dbReference>
<dbReference type="PRINTS" id="PR00954">
    <property type="entry name" value="FLGMOTORFLIG"/>
</dbReference>
<dbReference type="InterPro" id="IPR011002">
    <property type="entry name" value="FliG_a-hlx"/>
</dbReference>
<evidence type="ECO:0000256" key="1">
    <source>
        <dbReference type="ARBA" id="ARBA00004117"/>
    </source>
</evidence>
<dbReference type="KEGG" id="hha:Hhal_0497"/>
<keyword evidence="9 11" id="KW-0975">Bacterial flagellum</keyword>
<dbReference type="GO" id="GO:0005886">
    <property type="term" value="C:plasma membrane"/>
    <property type="evidence" value="ECO:0007669"/>
    <property type="project" value="UniProtKB-SubCell"/>
</dbReference>
<evidence type="ECO:0000256" key="8">
    <source>
        <dbReference type="ARBA" id="ARBA00023136"/>
    </source>
</evidence>
<evidence type="ECO:0000256" key="9">
    <source>
        <dbReference type="ARBA" id="ARBA00023143"/>
    </source>
</evidence>
<reference evidence="16" key="1">
    <citation type="submission" date="2006-12" db="EMBL/GenBank/DDBJ databases">
        <title>Complete sequence of Halorhodospira halophila SL1.</title>
        <authorList>
            <consortium name="US DOE Joint Genome Institute"/>
            <person name="Copeland A."/>
            <person name="Lucas S."/>
            <person name="Lapidus A."/>
            <person name="Barry K."/>
            <person name="Detter J.C."/>
            <person name="Glavina del Rio T."/>
            <person name="Hammon N."/>
            <person name="Israni S."/>
            <person name="Dalin E."/>
            <person name="Tice H."/>
            <person name="Pitluck S."/>
            <person name="Saunders E."/>
            <person name="Brettin T."/>
            <person name="Bruce D."/>
            <person name="Han C."/>
            <person name="Tapia R."/>
            <person name="Schmutz J."/>
            <person name="Larimer F."/>
            <person name="Land M."/>
            <person name="Hauser L."/>
            <person name="Kyrpides N."/>
            <person name="Mikhailova N."/>
            <person name="Hoff W."/>
            <person name="Richardson P."/>
        </authorList>
    </citation>
    <scope>NUCLEOTIDE SEQUENCE [LARGE SCALE GENOMIC DNA]</scope>
    <source>
        <strain evidence="16">DSM 244 / SL1</strain>
    </source>
</reference>
<keyword evidence="8 11" id="KW-0472">Membrane</keyword>
<feature type="domain" description="Flagellar motor switch protein FliG N-terminal" evidence="14">
    <location>
        <begin position="2"/>
        <end position="102"/>
    </location>
</feature>
<evidence type="ECO:0000256" key="11">
    <source>
        <dbReference type="PIRNR" id="PIRNR003161"/>
    </source>
</evidence>
<keyword evidence="15" id="KW-0282">Flagellum</keyword>
<dbReference type="GO" id="GO:0003774">
    <property type="term" value="F:cytoskeletal motor activity"/>
    <property type="evidence" value="ECO:0007669"/>
    <property type="project" value="InterPro"/>
</dbReference>
<evidence type="ECO:0000259" key="13">
    <source>
        <dbReference type="Pfam" id="PF14841"/>
    </source>
</evidence>
<proteinExistence type="inferred from homology"/>
<dbReference type="STRING" id="349124.Hhal_0497"/>
<gene>
    <name evidence="15" type="ordered locus">Hhal_0497</name>
</gene>
<evidence type="ECO:0000256" key="5">
    <source>
        <dbReference type="ARBA" id="ARBA00022475"/>
    </source>
</evidence>
<dbReference type="HOGENOM" id="CLU_047835_2_0_6"/>
<keyword evidence="11" id="KW-0997">Cell inner membrane</keyword>
<dbReference type="Pfam" id="PF01706">
    <property type="entry name" value="FliG_C"/>
    <property type="match status" value="1"/>
</dbReference>
<evidence type="ECO:0000256" key="2">
    <source>
        <dbReference type="ARBA" id="ARBA00004515"/>
    </source>
</evidence>
<evidence type="ECO:0000259" key="14">
    <source>
        <dbReference type="Pfam" id="PF14842"/>
    </source>
</evidence>
<dbReference type="InterPro" id="IPR028263">
    <property type="entry name" value="FliG_N"/>
</dbReference>
<dbReference type="InterPro" id="IPR023087">
    <property type="entry name" value="Flg_Motor_Flig_C"/>
</dbReference>
<evidence type="ECO:0000256" key="4">
    <source>
        <dbReference type="ARBA" id="ARBA00021870"/>
    </source>
</evidence>
<dbReference type="PANTHER" id="PTHR30534">
    <property type="entry name" value="FLAGELLAR MOTOR SWITCH PROTEIN FLIG"/>
    <property type="match status" value="1"/>
</dbReference>
<keyword evidence="6 11" id="KW-0145">Chemotaxis</keyword>
<comment type="function">
    <text evidence="10 11">FliG is one of three proteins (FliG, FliN, FliM) that forms the rotor-mounted switch complex (C ring), located at the base of the basal body. This complex interacts with the CheY and CheZ chemotaxis proteins, in addition to contacting components of the motor that determine the direction of flagellar rotation.</text>
</comment>
<evidence type="ECO:0000313" key="15">
    <source>
        <dbReference type="EMBL" id="ABM61284.1"/>
    </source>
</evidence>
<keyword evidence="16" id="KW-1185">Reference proteome</keyword>
<dbReference type="eggNOG" id="COG1536">
    <property type="taxonomic scope" value="Bacteria"/>
</dbReference>
<evidence type="ECO:0000259" key="12">
    <source>
        <dbReference type="Pfam" id="PF01706"/>
    </source>
</evidence>
<dbReference type="GO" id="GO:0006935">
    <property type="term" value="P:chemotaxis"/>
    <property type="evidence" value="ECO:0007669"/>
    <property type="project" value="UniProtKB-KW"/>
</dbReference>
<dbReference type="PANTHER" id="PTHR30534:SF0">
    <property type="entry name" value="FLAGELLAR MOTOR SWITCH PROTEIN FLIG"/>
    <property type="match status" value="1"/>
</dbReference>